<proteinExistence type="predicted"/>
<keyword evidence="2" id="KW-1133">Transmembrane helix</keyword>
<dbReference type="Proteomes" id="UP000003964">
    <property type="component" value="Unassembled WGS sequence"/>
</dbReference>
<feature type="coiled-coil region" evidence="1">
    <location>
        <begin position="27"/>
        <end position="54"/>
    </location>
</feature>
<feature type="transmembrane region" description="Helical" evidence="2">
    <location>
        <begin position="167"/>
        <end position="189"/>
    </location>
</feature>
<dbReference type="EMBL" id="GG770383">
    <property type="protein sequence ID" value="EFG27869.2"/>
    <property type="molecule type" value="Genomic_DNA"/>
</dbReference>
<dbReference type="RefSeq" id="WP_008821138.1">
    <property type="nucleotide sequence ID" value="NZ_GG770383.1"/>
</dbReference>
<sequence>MGWLKNLVTFGASGRIEKKVDEYDDYIYEYNQLYSQMEKKKEELNKTLEILVGKKVEAIKSLKKIKKISELLKGKDREAILEEIGDNQIKQNFYDVDETISAADIAMNTGKGLSAGIGTAVGAWALVSTYGVASTGTAIATLSGATATNAALAWFGGGSLAAGGGGMAAGSVVLGGIVAIPALALTGLFSHLKANKKIKEIEEKIYEVREANSKIKSNISGMEFADKRAVEIIDSLEKGKEVFESELKKAYNKIYPIPFFSALFKSIRKHIFRKAYFSEEDVAEIKYIGEIATNFAQIIDSKVF</sequence>
<evidence type="ECO:0000313" key="3">
    <source>
        <dbReference type="EMBL" id="EFG27869.2"/>
    </source>
</evidence>
<organism evidence="3 4">
    <name type="scientific">Fusobacterium periodonticum 1_1_41FAA</name>
    <dbReference type="NCBI Taxonomy" id="469621"/>
    <lineage>
        <taxon>Bacteria</taxon>
        <taxon>Fusobacteriati</taxon>
        <taxon>Fusobacteriota</taxon>
        <taxon>Fusobacteriia</taxon>
        <taxon>Fusobacteriales</taxon>
        <taxon>Fusobacteriaceae</taxon>
        <taxon>Fusobacterium</taxon>
    </lineage>
</organism>
<dbReference type="AlphaFoldDB" id="D6LHJ3"/>
<evidence type="ECO:0000256" key="2">
    <source>
        <dbReference type="SAM" id="Phobius"/>
    </source>
</evidence>
<feature type="coiled-coil region" evidence="1">
    <location>
        <begin position="198"/>
        <end position="253"/>
    </location>
</feature>
<accession>D6LHJ3</accession>
<name>D6LHJ3_9FUSO</name>
<evidence type="ECO:0000256" key="1">
    <source>
        <dbReference type="SAM" id="Coils"/>
    </source>
</evidence>
<gene>
    <name evidence="3" type="ORF">HMPREF0400_01201</name>
</gene>
<keyword evidence="2" id="KW-0472">Membrane</keyword>
<protein>
    <submittedName>
        <fullName evidence="3">Uncharacterized protein</fullName>
    </submittedName>
</protein>
<evidence type="ECO:0000313" key="4">
    <source>
        <dbReference type="Proteomes" id="UP000003964"/>
    </source>
</evidence>
<reference evidence="3 4" key="1">
    <citation type="submission" date="2010-03" db="EMBL/GenBank/DDBJ databases">
        <title>The Genome Sequence of Fusobacterium sp. 1_1_41FAA.</title>
        <authorList>
            <consortium name="The Broad Institute Genome Sequencing Platform"/>
            <person name="Ward D."/>
            <person name="Earl A."/>
            <person name="Feldgarden M."/>
            <person name="Gevers D."/>
            <person name="Young S.K."/>
            <person name="Zeng Q."/>
            <person name="Koehrsen M."/>
            <person name="Alvarado L."/>
            <person name="Berlin A."/>
            <person name="Borenstein D."/>
            <person name="Chapman S."/>
            <person name="Chen Z."/>
            <person name="Engels R."/>
            <person name="Freedman E."/>
            <person name="Gellesch M."/>
            <person name="Goldberg J."/>
            <person name="Griggs A."/>
            <person name="Gujja S."/>
            <person name="Heilman E."/>
            <person name="Heiman D."/>
            <person name="Hepburn T."/>
            <person name="Howarth C."/>
            <person name="Jen D."/>
            <person name="Larson L."/>
            <person name="Mehta T."/>
            <person name="Park D."/>
            <person name="Pearson M."/>
            <person name="Richards J."/>
            <person name="Roberts A."/>
            <person name="Saif S."/>
            <person name="Shea T."/>
            <person name="Shenoy N."/>
            <person name="Sisk P."/>
            <person name="Stolte C."/>
            <person name="Sykes S."/>
            <person name="Walk T."/>
            <person name="White J."/>
            <person name="Yandava C."/>
            <person name="Strauss J.C."/>
            <person name="Ambrose C.E."/>
            <person name="Allen-Vercoe E."/>
            <person name="Haas B."/>
            <person name="Henn M.R."/>
            <person name="Nusbaum C."/>
            <person name="Birren B."/>
        </authorList>
    </citation>
    <scope>NUCLEOTIDE SEQUENCE [LARGE SCALE GENOMIC DNA]</scope>
    <source>
        <strain evidence="3 4">1_1_41FAA</strain>
    </source>
</reference>
<keyword evidence="1" id="KW-0175">Coiled coil</keyword>
<keyword evidence="2" id="KW-0812">Transmembrane</keyword>